<protein>
    <submittedName>
        <fullName evidence="2">Uncharacterized protein</fullName>
    </submittedName>
</protein>
<reference evidence="2 3" key="1">
    <citation type="submission" date="2013-11" db="EMBL/GenBank/DDBJ databases">
        <title>Genome sequencing of Stegodyphus mimosarum.</title>
        <authorList>
            <person name="Bechsgaard J."/>
        </authorList>
    </citation>
    <scope>NUCLEOTIDE SEQUENCE [LARGE SCALE GENOMIC DNA]</scope>
</reference>
<feature type="signal peptide" evidence="1">
    <location>
        <begin position="1"/>
        <end position="19"/>
    </location>
</feature>
<keyword evidence="1" id="KW-0732">Signal</keyword>
<evidence type="ECO:0000313" key="2">
    <source>
        <dbReference type="EMBL" id="KFM58896.1"/>
    </source>
</evidence>
<dbReference type="OrthoDB" id="6424237at2759"/>
<keyword evidence="3" id="KW-1185">Reference proteome</keyword>
<feature type="chain" id="PRO_5001829215" evidence="1">
    <location>
        <begin position="20"/>
        <end position="73"/>
    </location>
</feature>
<dbReference type="AlphaFoldDB" id="A0A087T1A7"/>
<evidence type="ECO:0000313" key="3">
    <source>
        <dbReference type="Proteomes" id="UP000054359"/>
    </source>
</evidence>
<dbReference type="Proteomes" id="UP000054359">
    <property type="component" value="Unassembled WGS sequence"/>
</dbReference>
<proteinExistence type="predicted"/>
<accession>A0A087T1A7</accession>
<organism evidence="2 3">
    <name type="scientific">Stegodyphus mimosarum</name>
    <name type="common">African social velvet spider</name>
    <dbReference type="NCBI Taxonomy" id="407821"/>
    <lineage>
        <taxon>Eukaryota</taxon>
        <taxon>Metazoa</taxon>
        <taxon>Ecdysozoa</taxon>
        <taxon>Arthropoda</taxon>
        <taxon>Chelicerata</taxon>
        <taxon>Arachnida</taxon>
        <taxon>Araneae</taxon>
        <taxon>Araneomorphae</taxon>
        <taxon>Entelegynae</taxon>
        <taxon>Eresoidea</taxon>
        <taxon>Eresidae</taxon>
        <taxon>Stegodyphus</taxon>
    </lineage>
</organism>
<sequence>MYLIGAVIFLLFGSAEVQSWGSSSTAESSESKTERTLSMKESNLVFTVPVIFHSIGDDSLKKNETTILEITRF</sequence>
<evidence type="ECO:0000256" key="1">
    <source>
        <dbReference type="SAM" id="SignalP"/>
    </source>
</evidence>
<name>A0A087T1A7_STEMI</name>
<gene>
    <name evidence="2" type="ORF">X975_06819</name>
</gene>
<feature type="non-terminal residue" evidence="2">
    <location>
        <position position="73"/>
    </location>
</feature>
<dbReference type="EMBL" id="KK112933">
    <property type="protein sequence ID" value="KFM58896.1"/>
    <property type="molecule type" value="Genomic_DNA"/>
</dbReference>